<organism evidence="2 3">
    <name type="scientific">Algimonas porphyrae</name>
    <dbReference type="NCBI Taxonomy" id="1128113"/>
    <lineage>
        <taxon>Bacteria</taxon>
        <taxon>Pseudomonadati</taxon>
        <taxon>Pseudomonadota</taxon>
        <taxon>Alphaproteobacteria</taxon>
        <taxon>Maricaulales</taxon>
        <taxon>Robiginitomaculaceae</taxon>
        <taxon>Algimonas</taxon>
    </lineage>
</organism>
<keyword evidence="3" id="KW-1185">Reference proteome</keyword>
<gene>
    <name evidence="2" type="ORF">GCM10007854_08480</name>
</gene>
<dbReference type="Pfam" id="PF11932">
    <property type="entry name" value="DUF3450"/>
    <property type="match status" value="1"/>
</dbReference>
<feature type="chain" id="PRO_5045638370" description="DUF3450 domain-containing protein" evidence="1">
    <location>
        <begin position="49"/>
        <end position="275"/>
    </location>
</feature>
<comment type="caution">
    <text evidence="2">The sequence shown here is derived from an EMBL/GenBank/DDBJ whole genome shotgun (WGS) entry which is preliminary data.</text>
</comment>
<dbReference type="InterPro" id="IPR016866">
    <property type="entry name" value="UCP028069"/>
</dbReference>
<feature type="signal peptide" evidence="1">
    <location>
        <begin position="1"/>
        <end position="48"/>
    </location>
</feature>
<evidence type="ECO:0000256" key="1">
    <source>
        <dbReference type="SAM" id="SignalP"/>
    </source>
</evidence>
<evidence type="ECO:0000313" key="2">
    <source>
        <dbReference type="EMBL" id="GLQ19893.1"/>
    </source>
</evidence>
<name>A0ABQ5UX52_9PROT</name>
<protein>
    <recommendedName>
        <fullName evidence="4">DUF3450 domain-containing protein</fullName>
    </recommendedName>
</protein>
<dbReference type="EMBL" id="BSNJ01000002">
    <property type="protein sequence ID" value="GLQ19893.1"/>
    <property type="molecule type" value="Genomic_DNA"/>
</dbReference>
<reference evidence="2" key="2">
    <citation type="submission" date="2023-01" db="EMBL/GenBank/DDBJ databases">
        <title>Draft genome sequence of Algimonas porphyrae strain NBRC 108216.</title>
        <authorList>
            <person name="Sun Q."/>
            <person name="Mori K."/>
        </authorList>
    </citation>
    <scope>NUCLEOTIDE SEQUENCE</scope>
    <source>
        <strain evidence="2">NBRC 108216</strain>
    </source>
</reference>
<evidence type="ECO:0008006" key="4">
    <source>
        <dbReference type="Google" id="ProtNLM"/>
    </source>
</evidence>
<evidence type="ECO:0000313" key="3">
    <source>
        <dbReference type="Proteomes" id="UP001161390"/>
    </source>
</evidence>
<accession>A0ABQ5UX52</accession>
<proteinExistence type="predicted"/>
<reference evidence="2" key="1">
    <citation type="journal article" date="2014" name="Int. J. Syst. Evol. Microbiol.">
        <title>Complete genome of a new Firmicutes species belonging to the dominant human colonic microbiota ('Ruminococcus bicirculans') reveals two chromosomes and a selective capacity to utilize plant glucans.</title>
        <authorList>
            <consortium name="NISC Comparative Sequencing Program"/>
            <person name="Wegmann U."/>
            <person name="Louis P."/>
            <person name="Goesmann A."/>
            <person name="Henrissat B."/>
            <person name="Duncan S.H."/>
            <person name="Flint H.J."/>
        </authorList>
    </citation>
    <scope>NUCLEOTIDE SEQUENCE</scope>
    <source>
        <strain evidence="2">NBRC 108216</strain>
    </source>
</reference>
<keyword evidence="1" id="KW-0732">Signal</keyword>
<dbReference type="Proteomes" id="UP001161390">
    <property type="component" value="Unassembled WGS sequence"/>
</dbReference>
<sequence length="275" mass="30669">MKVKRKNRDNNMNQTWKDTMLIKSNARRAMLACAAAALAVTAAMPAQAQLESALSAARQSTASSAAAQRQVNEADDVAGSAVREYRAVLQQLDNTKLFVAQQQIFLDSQTSEINSVRNQLGTVEQIKQGMSPMMLRMTVELEDSIRADVPFRLTERLARVQRVQAALANPAVSPAEQYRQVLNAYKIEATYGYSTESYQGVHPEEPGNVVDFIRFGRTSYIFLDKRDDSAKRYDMGSGSWVQLDEVDTRQLRQTIRVAREQAAPEVIYAPVMAAN</sequence>